<feature type="domain" description="Brix" evidence="2">
    <location>
        <begin position="105"/>
        <end position="288"/>
    </location>
</feature>
<dbReference type="SMART" id="SM00879">
    <property type="entry name" value="Brix"/>
    <property type="match status" value="1"/>
</dbReference>
<dbReference type="AlphaFoldDB" id="A0A1L0BZV0"/>
<evidence type="ECO:0000313" key="3">
    <source>
        <dbReference type="EMBL" id="SGZ56879.1"/>
    </source>
</evidence>
<keyword evidence="4" id="KW-1185">Reference proteome</keyword>
<dbReference type="EMBL" id="LT635761">
    <property type="protein sequence ID" value="SGZ56879.1"/>
    <property type="molecule type" value="Genomic_DNA"/>
</dbReference>
<dbReference type="Gene3D" id="3.40.50.10480">
    <property type="entry name" value="Probable brix-domain ribosomal biogenesis protein"/>
    <property type="match status" value="1"/>
</dbReference>
<dbReference type="GO" id="GO:0000460">
    <property type="term" value="P:maturation of 5.8S rRNA"/>
    <property type="evidence" value="ECO:0007669"/>
    <property type="project" value="TreeGrafter"/>
</dbReference>
<dbReference type="Pfam" id="PF04427">
    <property type="entry name" value="Brix"/>
    <property type="match status" value="1"/>
</dbReference>
<protein>
    <submittedName>
        <fullName evidence="3">CIC11C00000001278</fullName>
    </submittedName>
</protein>
<evidence type="ECO:0000313" key="4">
    <source>
        <dbReference type="Proteomes" id="UP000182334"/>
    </source>
</evidence>
<dbReference type="FunFam" id="3.40.50.10480:FF:000002">
    <property type="entry name" value="Ribosome production factor 1"/>
    <property type="match status" value="1"/>
</dbReference>
<gene>
    <name evidence="3" type="ORF">SAMEA4029010_CIC11G00000001278</name>
</gene>
<evidence type="ECO:0000256" key="1">
    <source>
        <dbReference type="SAM" id="MobiDB-lite"/>
    </source>
</evidence>
<dbReference type="Proteomes" id="UP000182334">
    <property type="component" value="Chromosome VI"/>
</dbReference>
<name>A0A1L0BZV0_9ASCO</name>
<dbReference type="InterPro" id="IPR044281">
    <property type="entry name" value="IMP4/RPF1"/>
</dbReference>
<dbReference type="GO" id="GO:0000470">
    <property type="term" value="P:maturation of LSU-rRNA"/>
    <property type="evidence" value="ECO:0007669"/>
    <property type="project" value="TreeGrafter"/>
</dbReference>
<sequence length="307" mass="36169">MTDSHPSSPNMSEQKTNEVLKNIKNKQRRQKVFAALQAEKSKERHKARAARAKEERLNPQLREERLAANVPETIESKRVFDETIAAEVEGEDEFFELFNRTQRDPKVLITTNVNAKKAAYEFADILTEFVPNVTFVKRKREYNMKEMAKYCTNRDFTDLIVINEDKKKVNGLTFIHLPEGPTFYFSVTSLVTTDRIRGHGRATSHIPELVLNNFNTRLGKTVGRLFQAIFPAQPEIQGRQVLTLHNQRDYIFFRRHRYVFKNEEKVGLQELGPQFTLKLRRLQKGIKDEIEWEHRPDMERDKRKFYL</sequence>
<dbReference type="GO" id="GO:0030687">
    <property type="term" value="C:preribosome, large subunit precursor"/>
    <property type="evidence" value="ECO:0007669"/>
    <property type="project" value="TreeGrafter"/>
</dbReference>
<dbReference type="GO" id="GO:0042134">
    <property type="term" value="F:rRNA primary transcript binding"/>
    <property type="evidence" value="ECO:0007669"/>
    <property type="project" value="InterPro"/>
</dbReference>
<dbReference type="PANTHER" id="PTHR22734:SF3">
    <property type="entry name" value="RIBOSOME PRODUCTION FACTOR 1"/>
    <property type="match status" value="1"/>
</dbReference>
<reference evidence="3 4" key="1">
    <citation type="submission" date="2016-10" db="EMBL/GenBank/DDBJ databases">
        <authorList>
            <person name="de Groot N.N."/>
        </authorList>
    </citation>
    <scope>NUCLEOTIDE SEQUENCE [LARGE SCALE GENOMIC DNA]</scope>
    <source>
        <strain evidence="3 4">CBS 141442</strain>
    </source>
</reference>
<dbReference type="SUPFAM" id="SSF52954">
    <property type="entry name" value="Class II aaRS ABD-related"/>
    <property type="match status" value="1"/>
</dbReference>
<dbReference type="PANTHER" id="PTHR22734">
    <property type="entry name" value="U3 SMALL NUCLEOLAR RIBONUCLEOPROTEIN PROTEIN IMP4"/>
    <property type="match status" value="1"/>
</dbReference>
<dbReference type="STRING" id="45354.A0A1L0BZV0"/>
<dbReference type="PROSITE" id="PS50833">
    <property type="entry name" value="BRIX"/>
    <property type="match status" value="1"/>
</dbReference>
<dbReference type="OrthoDB" id="264354at2759"/>
<dbReference type="InterPro" id="IPR007109">
    <property type="entry name" value="Brix"/>
</dbReference>
<dbReference type="GO" id="GO:0005730">
    <property type="term" value="C:nucleolus"/>
    <property type="evidence" value="ECO:0007669"/>
    <property type="project" value="TreeGrafter"/>
</dbReference>
<feature type="compositionally biased region" description="Polar residues" evidence="1">
    <location>
        <begin position="1"/>
        <end position="19"/>
    </location>
</feature>
<evidence type="ECO:0000259" key="2">
    <source>
        <dbReference type="PROSITE" id="PS50833"/>
    </source>
</evidence>
<proteinExistence type="predicted"/>
<organism evidence="3 4">
    <name type="scientific">Sungouiella intermedia</name>
    <dbReference type="NCBI Taxonomy" id="45354"/>
    <lineage>
        <taxon>Eukaryota</taxon>
        <taxon>Fungi</taxon>
        <taxon>Dikarya</taxon>
        <taxon>Ascomycota</taxon>
        <taxon>Saccharomycotina</taxon>
        <taxon>Pichiomycetes</taxon>
        <taxon>Metschnikowiaceae</taxon>
        <taxon>Sungouiella</taxon>
    </lineage>
</organism>
<accession>A0A1L0BZV0</accession>
<feature type="region of interest" description="Disordered" evidence="1">
    <location>
        <begin position="1"/>
        <end position="26"/>
    </location>
</feature>